<dbReference type="InterPro" id="IPR018961">
    <property type="entry name" value="DnaJ_homolog_subfam-C_membr-28"/>
</dbReference>
<evidence type="ECO:0000313" key="3">
    <source>
        <dbReference type="Proteomes" id="UP000217065"/>
    </source>
</evidence>
<accession>A0A264W469</accession>
<keyword evidence="3" id="KW-1185">Reference proteome</keyword>
<evidence type="ECO:0000313" key="2">
    <source>
        <dbReference type="EMBL" id="OZS77827.1"/>
    </source>
</evidence>
<proteinExistence type="predicted"/>
<dbReference type="EMBL" id="NOKQ01000217">
    <property type="protein sequence ID" value="OZS77827.1"/>
    <property type="molecule type" value="Genomic_DNA"/>
</dbReference>
<feature type="domain" description="DnaJ homologue subfamily C member 28 conserved" evidence="1">
    <location>
        <begin position="17"/>
        <end position="74"/>
    </location>
</feature>
<reference evidence="2 3" key="1">
    <citation type="submission" date="2017-07" db="EMBL/GenBank/DDBJ databases">
        <title>Tetzosporium hominis gen.nov. sp.nov.</title>
        <authorList>
            <person name="Tetz G."/>
            <person name="Tetz V."/>
        </authorList>
    </citation>
    <scope>NUCLEOTIDE SEQUENCE [LARGE SCALE GENOMIC DNA]</scope>
    <source>
        <strain evidence="2 3">VT-49</strain>
    </source>
</reference>
<dbReference type="PANTHER" id="PTHR39158:SF1">
    <property type="entry name" value="DNAJ HOMOLOG SUBFAMILY C MEMBER 28"/>
    <property type="match status" value="1"/>
</dbReference>
<organism evidence="2 3">
    <name type="scientific">Tetzosporium hominis</name>
    <dbReference type="NCBI Taxonomy" id="2020506"/>
    <lineage>
        <taxon>Bacteria</taxon>
        <taxon>Bacillati</taxon>
        <taxon>Bacillota</taxon>
        <taxon>Bacilli</taxon>
        <taxon>Bacillales</taxon>
        <taxon>Caryophanaceae</taxon>
        <taxon>Tetzosporium</taxon>
    </lineage>
</organism>
<comment type="caution">
    <text evidence="2">The sequence shown here is derived from an EMBL/GenBank/DDBJ whole genome shotgun (WGS) entry which is preliminary data.</text>
</comment>
<protein>
    <recommendedName>
        <fullName evidence="1">DnaJ homologue subfamily C member 28 conserved domain-containing protein</fullName>
    </recommendedName>
</protein>
<dbReference type="Pfam" id="PF09350">
    <property type="entry name" value="DJC28_CD"/>
    <property type="match status" value="1"/>
</dbReference>
<dbReference type="RefSeq" id="WP_094943025.1">
    <property type="nucleotide sequence ID" value="NZ_NOKQ01000217.1"/>
</dbReference>
<dbReference type="PANTHER" id="PTHR39158">
    <property type="entry name" value="OS08G0560600 PROTEIN"/>
    <property type="match status" value="1"/>
</dbReference>
<dbReference type="OrthoDB" id="9798476at2"/>
<dbReference type="Proteomes" id="UP000217065">
    <property type="component" value="Unassembled WGS sequence"/>
</dbReference>
<dbReference type="AlphaFoldDB" id="A0A264W469"/>
<name>A0A264W469_9BACL</name>
<evidence type="ECO:0000259" key="1">
    <source>
        <dbReference type="Pfam" id="PF09350"/>
    </source>
</evidence>
<dbReference type="InterPro" id="IPR052573">
    <property type="entry name" value="DnaJ_C_subfamily_28"/>
</dbReference>
<gene>
    <name evidence="2" type="ORF">CF394_08720</name>
</gene>
<sequence>MSEEKPLFTDLIGEILKEYSKTGGMDNLPGTGKPLSEEYLSGDVFQNFQRIAREQGYKPYWLELQHEIRDGLQNLHRDMEAGKKRDAELRLKQINDKVYKYNQQCPPPMQKGSVRMDNLEAACARWQ</sequence>